<feature type="region of interest" description="Disordered" evidence="8">
    <location>
        <begin position="25"/>
        <end position="77"/>
    </location>
</feature>
<dbReference type="InterPro" id="IPR000679">
    <property type="entry name" value="Znf_GATA"/>
</dbReference>
<reference evidence="10" key="1">
    <citation type="submission" date="2013-07" db="EMBL/GenBank/DDBJ databases">
        <title>The genome of Eucalyptus grandis.</title>
        <authorList>
            <person name="Schmutz J."/>
            <person name="Hayes R."/>
            <person name="Myburg A."/>
            <person name="Tuskan G."/>
            <person name="Grattapaglia D."/>
            <person name="Rokhsar D.S."/>
        </authorList>
    </citation>
    <scope>NUCLEOTIDE SEQUENCE</scope>
    <source>
        <tissue evidence="10">Leaf extractions</tissue>
    </source>
</reference>
<dbReference type="SUPFAM" id="SSF57716">
    <property type="entry name" value="Glucocorticoid receptor-like (DNA-binding domain)"/>
    <property type="match status" value="1"/>
</dbReference>
<dbReference type="Gene3D" id="3.30.50.10">
    <property type="entry name" value="Erythroid Transcription Factor GATA-1, subunit A"/>
    <property type="match status" value="1"/>
</dbReference>
<evidence type="ECO:0000259" key="9">
    <source>
        <dbReference type="PROSITE" id="PS50114"/>
    </source>
</evidence>
<evidence type="ECO:0000256" key="2">
    <source>
        <dbReference type="ARBA" id="ARBA00022771"/>
    </source>
</evidence>
<feature type="compositionally biased region" description="Polar residues" evidence="8">
    <location>
        <begin position="265"/>
        <end position="274"/>
    </location>
</feature>
<sequence>MNPVYLNPPEAPSFPLLERKVDQTLQFFISPHEEPPSSPPSSSMLSASLPNETEDQSHKPCGRSETPVEQADRHGASKHMRLFSSSSLLQPMVSESETSNRGQQKSFSFNGEDGEEVNRDFGIKWMPLKMRILQKMKNTTYGNGSTEDESMQFVDEFAKNHHRQDRTEIRFSSNGNNAIRVCTDCNTTTTPLWRSGPRGPKSLCNACGIRQRKARRALAEAAAAAAAGGAAVATTDPTSMRLKGHNKEKKSRPSHAGQICKKQSKQFTSQADSSSHGEKNLFFRDFTLGLSKSSAFLRAFPQDEAEAAILLMELSCGFVHG</sequence>
<dbReference type="GO" id="GO:0000976">
    <property type="term" value="F:transcription cis-regulatory region binding"/>
    <property type="evidence" value="ECO:0000318"/>
    <property type="project" value="GO_Central"/>
</dbReference>
<feature type="compositionally biased region" description="Low complexity" evidence="8">
    <location>
        <begin position="40"/>
        <end position="50"/>
    </location>
</feature>
<keyword evidence="5" id="KW-0238">DNA-binding</keyword>
<dbReference type="GO" id="GO:0005634">
    <property type="term" value="C:nucleus"/>
    <property type="evidence" value="ECO:0000318"/>
    <property type="project" value="GO_Central"/>
</dbReference>
<dbReference type="eggNOG" id="KOG1601">
    <property type="taxonomic scope" value="Eukaryota"/>
</dbReference>
<name>A0A059CTZ3_EUCGR</name>
<keyword evidence="3" id="KW-0862">Zinc</keyword>
<keyword evidence="1" id="KW-0479">Metal-binding</keyword>
<evidence type="ECO:0000256" key="1">
    <source>
        <dbReference type="ARBA" id="ARBA00022723"/>
    </source>
</evidence>
<keyword evidence="2 7" id="KW-0863">Zinc-finger</keyword>
<dbReference type="Pfam" id="PF00320">
    <property type="entry name" value="GATA"/>
    <property type="match status" value="1"/>
</dbReference>
<dbReference type="PROSITE" id="PS50114">
    <property type="entry name" value="GATA_ZN_FINGER_2"/>
    <property type="match status" value="1"/>
</dbReference>
<protein>
    <recommendedName>
        <fullName evidence="9">GATA-type domain-containing protein</fullName>
    </recommendedName>
</protein>
<organism evidence="10">
    <name type="scientific">Eucalyptus grandis</name>
    <name type="common">Flooded gum</name>
    <dbReference type="NCBI Taxonomy" id="71139"/>
    <lineage>
        <taxon>Eukaryota</taxon>
        <taxon>Viridiplantae</taxon>
        <taxon>Streptophyta</taxon>
        <taxon>Embryophyta</taxon>
        <taxon>Tracheophyta</taxon>
        <taxon>Spermatophyta</taxon>
        <taxon>Magnoliopsida</taxon>
        <taxon>eudicotyledons</taxon>
        <taxon>Gunneridae</taxon>
        <taxon>Pentapetalae</taxon>
        <taxon>rosids</taxon>
        <taxon>malvids</taxon>
        <taxon>Myrtales</taxon>
        <taxon>Myrtaceae</taxon>
        <taxon>Myrtoideae</taxon>
        <taxon>Eucalypteae</taxon>
        <taxon>Eucalyptus</taxon>
    </lineage>
</organism>
<dbReference type="PANTHER" id="PTHR47255">
    <property type="entry name" value="GATA TRANSCRIPTION FACTOR 22-RELATED"/>
    <property type="match status" value="1"/>
</dbReference>
<dbReference type="KEGG" id="egr:104437846"/>
<dbReference type="PROSITE" id="PS00344">
    <property type="entry name" value="GATA_ZN_FINGER_1"/>
    <property type="match status" value="1"/>
</dbReference>
<feature type="region of interest" description="Disordered" evidence="8">
    <location>
        <begin position="237"/>
        <end position="276"/>
    </location>
</feature>
<keyword evidence="6" id="KW-0804">Transcription</keyword>
<evidence type="ECO:0000256" key="3">
    <source>
        <dbReference type="ARBA" id="ARBA00022833"/>
    </source>
</evidence>
<dbReference type="Gramene" id="KCW81694">
    <property type="protein sequence ID" value="KCW81694"/>
    <property type="gene ID" value="EUGRSUZ_C03048"/>
</dbReference>
<dbReference type="SMART" id="SM00401">
    <property type="entry name" value="ZnF_GATA"/>
    <property type="match status" value="1"/>
</dbReference>
<evidence type="ECO:0000256" key="4">
    <source>
        <dbReference type="ARBA" id="ARBA00023015"/>
    </source>
</evidence>
<evidence type="ECO:0000313" key="10">
    <source>
        <dbReference type="EMBL" id="KCW81694.1"/>
    </source>
</evidence>
<evidence type="ECO:0000256" key="8">
    <source>
        <dbReference type="SAM" id="MobiDB-lite"/>
    </source>
</evidence>
<dbReference type="InterPro" id="IPR052138">
    <property type="entry name" value="GATA_ZnFinger_Domain"/>
</dbReference>
<keyword evidence="4" id="KW-0805">Transcription regulation</keyword>
<feature type="region of interest" description="Disordered" evidence="8">
    <location>
        <begin position="91"/>
        <end position="113"/>
    </location>
</feature>
<gene>
    <name evidence="10" type="ORF">EUGRSUZ_C03048</name>
</gene>
<proteinExistence type="predicted"/>
<dbReference type="InterPro" id="IPR013088">
    <property type="entry name" value="Znf_NHR/GATA"/>
</dbReference>
<evidence type="ECO:0000256" key="7">
    <source>
        <dbReference type="PROSITE-ProRule" id="PRU00094"/>
    </source>
</evidence>
<evidence type="ECO:0000256" key="5">
    <source>
        <dbReference type="ARBA" id="ARBA00023125"/>
    </source>
</evidence>
<dbReference type="FunCoup" id="A0A059CTZ3">
    <property type="interactions" value="28"/>
</dbReference>
<dbReference type="CDD" id="cd00202">
    <property type="entry name" value="ZnF_GATA"/>
    <property type="match status" value="1"/>
</dbReference>
<feature type="domain" description="GATA-type" evidence="9">
    <location>
        <begin position="176"/>
        <end position="212"/>
    </location>
</feature>
<dbReference type="EMBL" id="KK198755">
    <property type="protein sequence ID" value="KCW81694.1"/>
    <property type="molecule type" value="Genomic_DNA"/>
</dbReference>
<feature type="compositionally biased region" description="Polar residues" evidence="8">
    <location>
        <begin position="91"/>
        <end position="109"/>
    </location>
</feature>
<dbReference type="AlphaFoldDB" id="A0A059CTZ3"/>
<dbReference type="PANTHER" id="PTHR47255:SF13">
    <property type="entry name" value="GATA-TYPE DOMAIN-CONTAINING PROTEIN"/>
    <property type="match status" value="1"/>
</dbReference>
<evidence type="ECO:0000256" key="6">
    <source>
        <dbReference type="ARBA" id="ARBA00023163"/>
    </source>
</evidence>
<accession>A0A059CTZ3</accession>
<dbReference type="GO" id="GO:0006355">
    <property type="term" value="P:regulation of DNA-templated transcription"/>
    <property type="evidence" value="ECO:0000318"/>
    <property type="project" value="GO_Central"/>
</dbReference>
<dbReference type="InParanoid" id="A0A059CTZ3"/>
<feature type="compositionally biased region" description="Basic residues" evidence="8">
    <location>
        <begin position="242"/>
        <end position="253"/>
    </location>
</feature>
<dbReference type="GO" id="GO:0008270">
    <property type="term" value="F:zinc ion binding"/>
    <property type="evidence" value="ECO:0007669"/>
    <property type="project" value="UniProtKB-KW"/>
</dbReference>
<dbReference type="OMA" id="SHAGQIC"/>
<dbReference type="OrthoDB" id="2162994at2759"/>